<sequence>MAGRGHGRSGSVEGARALHSIVARADHELQAVGEACARKLFHGPHAVLARPGRRGSGHGRGRSFFGVLFVESDGRLDRFVVSVSDSLVWLAVSFVVSFSGVFVASISGVFVVSFLVSALAVVRRLFCRALRLGQLACLRIDGLIAELGAELGRGNVRVVDESRVVLVDVVVPLQIIVV</sequence>
<reference evidence="2 3" key="1">
    <citation type="journal article" date="2009" name="Nature">
        <title>Evolution of pathogenicity and sexual reproduction in eight Candida genomes.</title>
        <authorList>
            <person name="Butler G."/>
            <person name="Rasmussen M.D."/>
            <person name="Lin M.F."/>
            <person name="Santos M.A."/>
            <person name="Sakthikumar S."/>
            <person name="Munro C.A."/>
            <person name="Rheinbay E."/>
            <person name="Grabherr M."/>
            <person name="Forche A."/>
            <person name="Reedy J.L."/>
            <person name="Agrafioti I."/>
            <person name="Arnaud M.B."/>
            <person name="Bates S."/>
            <person name="Brown A.J."/>
            <person name="Brunke S."/>
            <person name="Costanzo M.C."/>
            <person name="Fitzpatrick D.A."/>
            <person name="de Groot P.W."/>
            <person name="Harris D."/>
            <person name="Hoyer L.L."/>
            <person name="Hube B."/>
            <person name="Klis F.M."/>
            <person name="Kodira C."/>
            <person name="Lennard N."/>
            <person name="Logue M.E."/>
            <person name="Martin R."/>
            <person name="Neiman A.M."/>
            <person name="Nikolaou E."/>
            <person name="Quail M.A."/>
            <person name="Quinn J."/>
            <person name="Santos M.C."/>
            <person name="Schmitzberger F.F."/>
            <person name="Sherlock G."/>
            <person name="Shah P."/>
            <person name="Silverstein K.A."/>
            <person name="Skrzypek M.S."/>
            <person name="Soll D."/>
            <person name="Staggs R."/>
            <person name="Stansfield I."/>
            <person name="Stumpf M.P."/>
            <person name="Sudbery P.E."/>
            <person name="Srikantha T."/>
            <person name="Zeng Q."/>
            <person name="Berman J."/>
            <person name="Berriman M."/>
            <person name="Heitman J."/>
            <person name="Gow N.A."/>
            <person name="Lorenz M.C."/>
            <person name="Birren B.W."/>
            <person name="Kellis M."/>
            <person name="Cuomo C.A."/>
        </authorList>
    </citation>
    <scope>NUCLEOTIDE SEQUENCE [LARGE SCALE GENOMIC DNA]</scope>
    <source>
        <strain evidence="2 3">ATCC 42720</strain>
    </source>
</reference>
<evidence type="ECO:0000313" key="3">
    <source>
        <dbReference type="Proteomes" id="UP000007703"/>
    </source>
</evidence>
<dbReference type="AlphaFoldDB" id="C4YAH9"/>
<keyword evidence="1" id="KW-0472">Membrane</keyword>
<dbReference type="InParanoid" id="C4YAH9"/>
<organism evidence="2 3">
    <name type="scientific">Clavispora lusitaniae (strain ATCC 42720)</name>
    <name type="common">Yeast</name>
    <name type="synonym">Candida lusitaniae</name>
    <dbReference type="NCBI Taxonomy" id="306902"/>
    <lineage>
        <taxon>Eukaryota</taxon>
        <taxon>Fungi</taxon>
        <taxon>Dikarya</taxon>
        <taxon>Ascomycota</taxon>
        <taxon>Saccharomycotina</taxon>
        <taxon>Pichiomycetes</taxon>
        <taxon>Metschnikowiaceae</taxon>
        <taxon>Clavispora</taxon>
    </lineage>
</organism>
<name>C4YAH9_CLAL4</name>
<accession>C4YAH9</accession>
<dbReference type="KEGG" id="clu:CLUG_05117"/>
<feature type="transmembrane region" description="Helical" evidence="1">
    <location>
        <begin position="89"/>
        <end position="122"/>
    </location>
</feature>
<gene>
    <name evidence="2" type="ORF">CLUG_05117</name>
</gene>
<dbReference type="VEuPathDB" id="FungiDB:CLUG_05117"/>
<dbReference type="EMBL" id="CH408081">
    <property type="protein sequence ID" value="EEQ40988.1"/>
    <property type="molecule type" value="Genomic_DNA"/>
</dbReference>
<dbReference type="Proteomes" id="UP000007703">
    <property type="component" value="Unassembled WGS sequence"/>
</dbReference>
<evidence type="ECO:0000256" key="1">
    <source>
        <dbReference type="SAM" id="Phobius"/>
    </source>
</evidence>
<proteinExistence type="predicted"/>
<dbReference type="HOGENOM" id="CLU_1510441_0_0_1"/>
<keyword evidence="1" id="KW-1133">Transmembrane helix</keyword>
<evidence type="ECO:0000313" key="2">
    <source>
        <dbReference type="EMBL" id="EEQ40988.1"/>
    </source>
</evidence>
<protein>
    <submittedName>
        <fullName evidence="2">Uncharacterized protein</fullName>
    </submittedName>
</protein>
<keyword evidence="1" id="KW-0812">Transmembrane</keyword>